<comment type="caution">
    <text evidence="2">The sequence shown here is derived from an EMBL/GenBank/DDBJ whole genome shotgun (WGS) entry which is preliminary data.</text>
</comment>
<dbReference type="AlphaFoldDB" id="A0A0F9KN07"/>
<evidence type="ECO:0000259" key="1">
    <source>
        <dbReference type="Pfam" id="PF25138"/>
    </source>
</evidence>
<gene>
    <name evidence="2" type="ORF">LCGC14_1308650</name>
</gene>
<organism evidence="2">
    <name type="scientific">marine sediment metagenome</name>
    <dbReference type="NCBI Taxonomy" id="412755"/>
    <lineage>
        <taxon>unclassified sequences</taxon>
        <taxon>metagenomes</taxon>
        <taxon>ecological metagenomes</taxon>
    </lineage>
</organism>
<dbReference type="EMBL" id="LAZR01007703">
    <property type="protein sequence ID" value="KKM83509.1"/>
    <property type="molecule type" value="Genomic_DNA"/>
</dbReference>
<name>A0A0F9KN07_9ZZZZ</name>
<accession>A0A0F9KN07</accession>
<protein>
    <recommendedName>
        <fullName evidence="1">Phage head-tail joining protein domain-containing protein</fullName>
    </recommendedName>
</protein>
<evidence type="ECO:0000313" key="2">
    <source>
        <dbReference type="EMBL" id="KKM83509.1"/>
    </source>
</evidence>
<dbReference type="Pfam" id="PF25138">
    <property type="entry name" value="Phage_H_T_join_3"/>
    <property type="match status" value="1"/>
</dbReference>
<feature type="domain" description="Phage head-tail joining protein" evidence="1">
    <location>
        <begin position="20"/>
        <end position="136"/>
    </location>
</feature>
<sequence>MRAEIAMPAFDDDFAAADAMFAEAFGGEVTYVYGSSEITVTAEASLHDYEVQDPHGVFETIQSRDYVISAAALVIDGEPITPRAGNKIKETINGSIEIFQVMPLGRTNRFGDRPAAEHTDTSETSWLIHTKHIGAE</sequence>
<reference evidence="2" key="1">
    <citation type="journal article" date="2015" name="Nature">
        <title>Complex archaea that bridge the gap between prokaryotes and eukaryotes.</title>
        <authorList>
            <person name="Spang A."/>
            <person name="Saw J.H."/>
            <person name="Jorgensen S.L."/>
            <person name="Zaremba-Niedzwiedzka K."/>
            <person name="Martijn J."/>
            <person name="Lind A.E."/>
            <person name="van Eijk R."/>
            <person name="Schleper C."/>
            <person name="Guy L."/>
            <person name="Ettema T.J."/>
        </authorList>
    </citation>
    <scope>NUCLEOTIDE SEQUENCE</scope>
</reference>
<dbReference type="InterPro" id="IPR056942">
    <property type="entry name" value="Phage_H_T_join"/>
</dbReference>
<proteinExistence type="predicted"/>